<reference evidence="3" key="2">
    <citation type="submission" date="2021-04" db="EMBL/GenBank/DDBJ databases">
        <authorList>
            <person name="Podell S."/>
        </authorList>
    </citation>
    <scope>NUCLEOTIDE SEQUENCE</scope>
    <source>
        <strain evidence="3">Hildebrandi</strain>
    </source>
</reference>
<dbReference type="PANTHER" id="PTHR36489">
    <property type="entry name" value="PROTEIN-COUPLED RECEPTOR GPR1, PUTATIVE-RELATED"/>
    <property type="match status" value="1"/>
</dbReference>
<reference evidence="3" key="1">
    <citation type="journal article" date="2021" name="Sci. Rep.">
        <title>Diploid genomic architecture of Nitzschia inconspicua, an elite biomass production diatom.</title>
        <authorList>
            <person name="Oliver A."/>
            <person name="Podell S."/>
            <person name="Pinowska A."/>
            <person name="Traller J.C."/>
            <person name="Smith S.R."/>
            <person name="McClure R."/>
            <person name="Beliaev A."/>
            <person name="Bohutskyi P."/>
            <person name="Hill E.A."/>
            <person name="Rabines A."/>
            <person name="Zheng H."/>
            <person name="Allen L.Z."/>
            <person name="Kuo A."/>
            <person name="Grigoriev I.V."/>
            <person name="Allen A.E."/>
            <person name="Hazlebeck D."/>
            <person name="Allen E.E."/>
        </authorList>
    </citation>
    <scope>NUCLEOTIDE SEQUENCE</scope>
    <source>
        <strain evidence="3">Hildebrandi</strain>
    </source>
</reference>
<evidence type="ECO:0000313" key="4">
    <source>
        <dbReference type="Proteomes" id="UP000693970"/>
    </source>
</evidence>
<feature type="compositionally biased region" description="Pro residues" evidence="1">
    <location>
        <begin position="379"/>
        <end position="457"/>
    </location>
</feature>
<feature type="signal peptide" evidence="2">
    <location>
        <begin position="1"/>
        <end position="22"/>
    </location>
</feature>
<organism evidence="3 4">
    <name type="scientific">Nitzschia inconspicua</name>
    <dbReference type="NCBI Taxonomy" id="303405"/>
    <lineage>
        <taxon>Eukaryota</taxon>
        <taxon>Sar</taxon>
        <taxon>Stramenopiles</taxon>
        <taxon>Ochrophyta</taxon>
        <taxon>Bacillariophyta</taxon>
        <taxon>Bacillariophyceae</taxon>
        <taxon>Bacillariophycidae</taxon>
        <taxon>Bacillariales</taxon>
        <taxon>Bacillariaceae</taxon>
        <taxon>Nitzschia</taxon>
    </lineage>
</organism>
<name>A0A9K3KTI0_9STRA</name>
<comment type="caution">
    <text evidence="3">The sequence shown here is derived from an EMBL/GenBank/DDBJ whole genome shotgun (WGS) entry which is preliminary data.</text>
</comment>
<keyword evidence="2" id="KW-0732">Signal</keyword>
<feature type="region of interest" description="Disordered" evidence="1">
    <location>
        <begin position="188"/>
        <end position="221"/>
    </location>
</feature>
<keyword evidence="4" id="KW-1185">Reference proteome</keyword>
<feature type="compositionally biased region" description="Low complexity" evidence="1">
    <location>
        <begin position="358"/>
        <end position="378"/>
    </location>
</feature>
<gene>
    <name evidence="3" type="ORF">IV203_011350</name>
</gene>
<dbReference type="OrthoDB" id="56080at2759"/>
<accession>A0A9K3KTI0</accession>
<dbReference type="Proteomes" id="UP000693970">
    <property type="component" value="Unassembled WGS sequence"/>
</dbReference>
<feature type="compositionally biased region" description="Low complexity" evidence="1">
    <location>
        <begin position="458"/>
        <end position="473"/>
    </location>
</feature>
<feature type="compositionally biased region" description="Pro residues" evidence="1">
    <location>
        <begin position="188"/>
        <end position="205"/>
    </location>
</feature>
<dbReference type="AlphaFoldDB" id="A0A9K3KTI0"/>
<evidence type="ECO:0000256" key="2">
    <source>
        <dbReference type="SAM" id="SignalP"/>
    </source>
</evidence>
<evidence type="ECO:0000313" key="3">
    <source>
        <dbReference type="EMBL" id="KAG7348753.1"/>
    </source>
</evidence>
<feature type="compositionally biased region" description="Low complexity" evidence="1">
    <location>
        <begin position="206"/>
        <end position="221"/>
    </location>
</feature>
<dbReference type="PANTHER" id="PTHR36489:SF2">
    <property type="entry name" value="APPLE DOMAIN-CONTAINING PROTEIN"/>
    <property type="match status" value="1"/>
</dbReference>
<sequence length="581" mass="59875">MLVARLFFFCLWAFTQFQPSAAAARSFIVDRVLEDKRFVVYNSRTLSGECLPICVPEALTMPPAPTDSPVAAPTNAPATSCSCSDENSPVSYSWKCGLDVYYCASKITSICSQSVTAGVTLVPLNDDECARMQAVKMDTKCIPTSTVTAPKDLSHKVCYTSLDPLTGIKFDGKCDACQSYVALPTSPPTPIPTATPTTSPPPAPTAAPTVAPTASPTVQPTAAPTTAAVPSTCTCSDKNSPVSYSWKCGLDVYYCASKITSICSQSVTAGVTLVPLNDDECARMQAVKMDTKCIPTSTVTAPKDLSHKVCYTSLDPLTGIKFDGKCDACQSYVALPTNAPTLAPTAAPTNSPTPVPTAAPTSAPTNAPSLAPTATPTKAPTPVPTSAPTNAPTPAPTAAPTNAPTPAPTAAPTRAPTPNPTAAPTNAPTPAPTAAPTRAPTPNPTAAPTRAPTPNPTNAPTLSPTSSPTNSPTISPGSCVCSDANSPVAYSWKCGNDVYYCTSVIKSICSQSLGPNTVLVPLNDAQCAAMNEVKLGQKCLATSTVTDPKALSHKVSYNSLNPLIGSKFDGKCERCTGFTPV</sequence>
<feature type="chain" id="PRO_5039934113" evidence="2">
    <location>
        <begin position="23"/>
        <end position="581"/>
    </location>
</feature>
<evidence type="ECO:0000256" key="1">
    <source>
        <dbReference type="SAM" id="MobiDB-lite"/>
    </source>
</evidence>
<dbReference type="EMBL" id="JAGRRH010000019">
    <property type="protein sequence ID" value="KAG7348753.1"/>
    <property type="molecule type" value="Genomic_DNA"/>
</dbReference>
<protein>
    <submittedName>
        <fullName evidence="3">Polymorphic outer membrane domain containing protein</fullName>
    </submittedName>
</protein>
<feature type="region of interest" description="Disordered" evidence="1">
    <location>
        <begin position="344"/>
        <end position="477"/>
    </location>
</feature>
<proteinExistence type="predicted"/>